<evidence type="ECO:0000256" key="5">
    <source>
        <dbReference type="ARBA" id="ARBA00022833"/>
    </source>
</evidence>
<accession>A0A7C5ALQ5</accession>
<keyword evidence="2" id="KW-0645">Protease</keyword>
<dbReference type="InterPro" id="IPR024079">
    <property type="entry name" value="MetalloPept_cat_dom_sf"/>
</dbReference>
<dbReference type="GO" id="GO:0008237">
    <property type="term" value="F:metallopeptidase activity"/>
    <property type="evidence" value="ECO:0007669"/>
    <property type="project" value="UniProtKB-KW"/>
</dbReference>
<dbReference type="AlphaFoldDB" id="A0A7C5ALQ5"/>
<dbReference type="GO" id="GO:0008270">
    <property type="term" value="F:zinc ion binding"/>
    <property type="evidence" value="ECO:0007669"/>
    <property type="project" value="InterPro"/>
</dbReference>
<keyword evidence="4" id="KW-0378">Hydrolase</keyword>
<reference evidence="7" key="1">
    <citation type="journal article" date="2020" name="mSystems">
        <title>Genome- and Community-Level Interaction Insights into Carbon Utilization and Element Cycling Functions of Hydrothermarchaeota in Hydrothermal Sediment.</title>
        <authorList>
            <person name="Zhou Z."/>
            <person name="Liu Y."/>
            <person name="Xu W."/>
            <person name="Pan J."/>
            <person name="Luo Z.H."/>
            <person name="Li M."/>
        </authorList>
    </citation>
    <scope>NUCLEOTIDE SEQUENCE [LARGE SCALE GENOMIC DNA]</scope>
    <source>
        <strain evidence="7">SpSt-853</strain>
    </source>
</reference>
<dbReference type="PIRSF" id="PIRSF005785">
    <property type="entry name" value="Zn-prot_arch"/>
    <property type="match status" value="1"/>
</dbReference>
<dbReference type="Pfam" id="PF07998">
    <property type="entry name" value="Peptidase_M54"/>
    <property type="match status" value="1"/>
</dbReference>
<dbReference type="PANTHER" id="PTHR15910:SF1">
    <property type="entry name" value="ARCHAEMETZINCIN-2"/>
    <property type="match status" value="1"/>
</dbReference>
<proteinExistence type="inferred from homology"/>
<dbReference type="InterPro" id="IPR012962">
    <property type="entry name" value="Pept_M54_archaemetzincn"/>
</dbReference>
<dbReference type="GO" id="GO:0006508">
    <property type="term" value="P:proteolysis"/>
    <property type="evidence" value="ECO:0007669"/>
    <property type="project" value="UniProtKB-KW"/>
</dbReference>
<comment type="cofactor">
    <cofactor evidence="1">
        <name>Zn(2+)</name>
        <dbReference type="ChEBI" id="CHEBI:29105"/>
    </cofactor>
</comment>
<evidence type="ECO:0000256" key="1">
    <source>
        <dbReference type="ARBA" id="ARBA00001947"/>
    </source>
</evidence>
<evidence type="ECO:0000256" key="3">
    <source>
        <dbReference type="ARBA" id="ARBA00022723"/>
    </source>
</evidence>
<dbReference type="Gene3D" id="3.40.390.10">
    <property type="entry name" value="Collagenase (Catalytic Domain)"/>
    <property type="match status" value="1"/>
</dbReference>
<protein>
    <recommendedName>
        <fullName evidence="8">Peptidase zinc-dependent</fullName>
    </recommendedName>
</protein>
<comment type="caution">
    <text evidence="7">The sequence shown here is derived from an EMBL/GenBank/DDBJ whole genome shotgun (WGS) entry which is preliminary data.</text>
</comment>
<keyword evidence="6" id="KW-0482">Metalloprotease</keyword>
<organism evidence="7">
    <name type="scientific">Desulfobacca acetoxidans</name>
    <dbReference type="NCBI Taxonomy" id="60893"/>
    <lineage>
        <taxon>Bacteria</taxon>
        <taxon>Pseudomonadati</taxon>
        <taxon>Thermodesulfobacteriota</taxon>
        <taxon>Desulfobaccia</taxon>
        <taxon>Desulfobaccales</taxon>
        <taxon>Desulfobaccaceae</taxon>
        <taxon>Desulfobacca</taxon>
    </lineage>
</organism>
<gene>
    <name evidence="7" type="ORF">ENW48_06485</name>
</gene>
<evidence type="ECO:0000256" key="4">
    <source>
        <dbReference type="ARBA" id="ARBA00022801"/>
    </source>
</evidence>
<sequence>MRLLLLLFAALPGPFIEELAQGLVRELGLKVEVAGSAKVPLEAYDPSRRQYRAEAFLPLLSPWQKEPADMVLGITAVDLFVPRLHFVFGLADPGTHKAVISLARLDPRFYGRPPDPELLKIRTLKEAVHEVGHLLGLPHCQNPRCIMFFSNTLGDTDRKGPGFCPACRGKLTR</sequence>
<evidence type="ECO:0000313" key="7">
    <source>
        <dbReference type="EMBL" id="HGZ11850.1"/>
    </source>
</evidence>
<name>A0A7C5ALQ5_9BACT</name>
<dbReference type="EMBL" id="DTKJ01000044">
    <property type="protein sequence ID" value="HGZ11850.1"/>
    <property type="molecule type" value="Genomic_DNA"/>
</dbReference>
<evidence type="ECO:0000256" key="6">
    <source>
        <dbReference type="ARBA" id="ARBA00023049"/>
    </source>
</evidence>
<evidence type="ECO:0008006" key="8">
    <source>
        <dbReference type="Google" id="ProtNLM"/>
    </source>
</evidence>
<evidence type="ECO:0000256" key="2">
    <source>
        <dbReference type="ARBA" id="ARBA00022670"/>
    </source>
</evidence>
<dbReference type="InterPro" id="IPR012091">
    <property type="entry name" value="Pept_M54_archaemetzncn_arc/bac"/>
</dbReference>
<dbReference type="CDD" id="cd11375">
    <property type="entry name" value="Peptidase_M54"/>
    <property type="match status" value="1"/>
</dbReference>
<dbReference type="SUPFAM" id="SSF55486">
    <property type="entry name" value="Metalloproteases ('zincins'), catalytic domain"/>
    <property type="match status" value="1"/>
</dbReference>
<dbReference type="HAMAP" id="MF_01842">
    <property type="entry name" value="Archaemetzincin"/>
    <property type="match status" value="1"/>
</dbReference>
<dbReference type="NCBIfam" id="NF033823">
    <property type="entry name" value="archmetzin"/>
    <property type="match status" value="1"/>
</dbReference>
<keyword evidence="5" id="KW-0862">Zinc</keyword>
<dbReference type="PANTHER" id="PTHR15910">
    <property type="entry name" value="ARCHAEMETZINCIN"/>
    <property type="match status" value="1"/>
</dbReference>
<keyword evidence="3" id="KW-0479">Metal-binding</keyword>